<keyword evidence="6" id="KW-0902">Two-component regulatory system</keyword>
<dbReference type="SUPFAM" id="SSF47384">
    <property type="entry name" value="Homodimeric domain of signal transducing histidine kinase"/>
    <property type="match status" value="1"/>
</dbReference>
<dbReference type="Gene3D" id="3.30.565.10">
    <property type="entry name" value="Histidine kinase-like ATPase, C-terminal domain"/>
    <property type="match status" value="1"/>
</dbReference>
<keyword evidence="4" id="KW-0808">Transferase</keyword>
<dbReference type="Pfam" id="PF02518">
    <property type="entry name" value="HATPase_c"/>
    <property type="match status" value="1"/>
</dbReference>
<dbReference type="SUPFAM" id="SSF52172">
    <property type="entry name" value="CheY-like"/>
    <property type="match status" value="3"/>
</dbReference>
<dbReference type="Pfam" id="PF13185">
    <property type="entry name" value="GAF_2"/>
    <property type="match status" value="1"/>
</dbReference>
<keyword evidence="8" id="KW-1185">Reference proteome</keyword>
<dbReference type="EC" id="2.7.13.3" evidence="2"/>
<keyword evidence="5" id="KW-0418">Kinase</keyword>
<dbReference type="Pfam" id="PF00072">
    <property type="entry name" value="Response_reg"/>
    <property type="match status" value="2"/>
</dbReference>
<dbReference type="SMART" id="SM00065">
    <property type="entry name" value="GAF"/>
    <property type="match status" value="1"/>
</dbReference>
<reference evidence="7" key="1">
    <citation type="submission" date="2020-05" db="EMBL/GenBank/DDBJ databases">
        <title>Chitinophaga laudate sp. nov., isolated from a tropical peat swamp.</title>
        <authorList>
            <person name="Goh C.B.S."/>
            <person name="Lee M.S."/>
            <person name="Parimannan S."/>
            <person name="Pasbakhsh P."/>
            <person name="Yule C.M."/>
            <person name="Rajandas H."/>
            <person name="Loke S."/>
            <person name="Croft L."/>
            <person name="Tan J.B.L."/>
        </authorList>
    </citation>
    <scope>NUCLEOTIDE SEQUENCE</scope>
    <source>
        <strain evidence="7">Mgbs1</strain>
    </source>
</reference>
<dbReference type="SMART" id="SM00387">
    <property type="entry name" value="HATPase_c"/>
    <property type="match status" value="1"/>
</dbReference>
<gene>
    <name evidence="7" type="ORF">ECE50_011875</name>
</gene>
<accession>A0A433WHC8</accession>
<evidence type="ECO:0000313" key="7">
    <source>
        <dbReference type="EMBL" id="NSL87536.1"/>
    </source>
</evidence>
<dbReference type="InterPro" id="IPR003018">
    <property type="entry name" value="GAF"/>
</dbReference>
<evidence type="ECO:0000256" key="2">
    <source>
        <dbReference type="ARBA" id="ARBA00012438"/>
    </source>
</evidence>
<proteinExistence type="predicted"/>
<dbReference type="InterPro" id="IPR036097">
    <property type="entry name" value="HisK_dim/P_sf"/>
</dbReference>
<dbReference type="Pfam" id="PF00512">
    <property type="entry name" value="HisKA"/>
    <property type="match status" value="1"/>
</dbReference>
<dbReference type="InterPro" id="IPR004358">
    <property type="entry name" value="Sig_transdc_His_kin-like_C"/>
</dbReference>
<dbReference type="CDD" id="cd00082">
    <property type="entry name" value="HisKA"/>
    <property type="match status" value="1"/>
</dbReference>
<dbReference type="PROSITE" id="PS50110">
    <property type="entry name" value="RESPONSE_REGULATORY"/>
    <property type="match status" value="2"/>
</dbReference>
<dbReference type="SMART" id="SM00448">
    <property type="entry name" value="REC"/>
    <property type="match status" value="2"/>
</dbReference>
<dbReference type="OrthoDB" id="9811889at2"/>
<keyword evidence="3" id="KW-0597">Phosphoprotein</keyword>
<dbReference type="Gene3D" id="3.40.50.2300">
    <property type="match status" value="3"/>
</dbReference>
<dbReference type="InterPro" id="IPR036890">
    <property type="entry name" value="HATPase_C_sf"/>
</dbReference>
<evidence type="ECO:0000256" key="1">
    <source>
        <dbReference type="ARBA" id="ARBA00000085"/>
    </source>
</evidence>
<dbReference type="InterPro" id="IPR029016">
    <property type="entry name" value="GAF-like_dom_sf"/>
</dbReference>
<evidence type="ECO:0000256" key="4">
    <source>
        <dbReference type="ARBA" id="ARBA00022679"/>
    </source>
</evidence>
<dbReference type="SMART" id="SM00388">
    <property type="entry name" value="HisKA"/>
    <property type="match status" value="1"/>
</dbReference>
<dbReference type="PROSITE" id="PS50109">
    <property type="entry name" value="HIS_KIN"/>
    <property type="match status" value="1"/>
</dbReference>
<dbReference type="InterPro" id="IPR001789">
    <property type="entry name" value="Sig_transdc_resp-reg_receiver"/>
</dbReference>
<dbReference type="EMBL" id="RIAR02000001">
    <property type="protein sequence ID" value="NSL87536.1"/>
    <property type="molecule type" value="Genomic_DNA"/>
</dbReference>
<evidence type="ECO:0000313" key="8">
    <source>
        <dbReference type="Proteomes" id="UP000281028"/>
    </source>
</evidence>
<dbReference type="PRINTS" id="PR00344">
    <property type="entry name" value="BCTRLSENSOR"/>
</dbReference>
<dbReference type="PANTHER" id="PTHR45339">
    <property type="entry name" value="HYBRID SIGNAL TRANSDUCTION HISTIDINE KINASE J"/>
    <property type="match status" value="1"/>
</dbReference>
<dbReference type="FunFam" id="3.30.565.10:FF:000010">
    <property type="entry name" value="Sensor histidine kinase RcsC"/>
    <property type="match status" value="1"/>
</dbReference>
<dbReference type="InterPro" id="IPR005467">
    <property type="entry name" value="His_kinase_dom"/>
</dbReference>
<dbReference type="PANTHER" id="PTHR45339:SF1">
    <property type="entry name" value="HYBRID SIGNAL TRANSDUCTION HISTIDINE KINASE J"/>
    <property type="match status" value="1"/>
</dbReference>
<dbReference type="Gene3D" id="1.10.287.130">
    <property type="match status" value="1"/>
</dbReference>
<dbReference type="CDD" id="cd19410">
    <property type="entry name" value="HK9-like_sensor"/>
    <property type="match status" value="1"/>
</dbReference>
<dbReference type="CDD" id="cd16922">
    <property type="entry name" value="HATPase_EvgS-ArcB-TorS-like"/>
    <property type="match status" value="1"/>
</dbReference>
<dbReference type="SUPFAM" id="SSF55781">
    <property type="entry name" value="GAF domain-like"/>
    <property type="match status" value="1"/>
</dbReference>
<dbReference type="GO" id="GO:0000155">
    <property type="term" value="F:phosphorelay sensor kinase activity"/>
    <property type="evidence" value="ECO:0007669"/>
    <property type="project" value="InterPro"/>
</dbReference>
<evidence type="ECO:0000256" key="6">
    <source>
        <dbReference type="ARBA" id="ARBA00023012"/>
    </source>
</evidence>
<dbReference type="InterPro" id="IPR007891">
    <property type="entry name" value="CHASE3"/>
</dbReference>
<evidence type="ECO:0000256" key="3">
    <source>
        <dbReference type="ARBA" id="ARBA00022553"/>
    </source>
</evidence>
<dbReference type="Pfam" id="PF05227">
    <property type="entry name" value="CHASE3"/>
    <property type="match status" value="1"/>
</dbReference>
<organism evidence="7 8">
    <name type="scientific">Chitinophaga solisilvae</name>
    <dbReference type="NCBI Taxonomy" id="1233460"/>
    <lineage>
        <taxon>Bacteria</taxon>
        <taxon>Pseudomonadati</taxon>
        <taxon>Bacteroidota</taxon>
        <taxon>Chitinophagia</taxon>
        <taxon>Chitinophagales</taxon>
        <taxon>Chitinophagaceae</taxon>
        <taxon>Chitinophaga</taxon>
    </lineage>
</organism>
<comment type="caution">
    <text evidence="7">The sequence shown here is derived from an EMBL/GenBank/DDBJ whole genome shotgun (WGS) entry which is preliminary data.</text>
</comment>
<dbReference type="SUPFAM" id="SSF55874">
    <property type="entry name" value="ATPase domain of HSP90 chaperone/DNA topoisomerase II/histidine kinase"/>
    <property type="match status" value="1"/>
</dbReference>
<evidence type="ECO:0000256" key="5">
    <source>
        <dbReference type="ARBA" id="ARBA00022777"/>
    </source>
</evidence>
<dbReference type="InterPro" id="IPR003661">
    <property type="entry name" value="HisK_dim/P_dom"/>
</dbReference>
<dbReference type="CDD" id="cd17546">
    <property type="entry name" value="REC_hyHK_CKI1_RcsC-like"/>
    <property type="match status" value="1"/>
</dbReference>
<dbReference type="InterPro" id="IPR011006">
    <property type="entry name" value="CheY-like_superfamily"/>
</dbReference>
<name>A0A433WHC8_9BACT</name>
<dbReference type="Proteomes" id="UP000281028">
    <property type="component" value="Unassembled WGS sequence"/>
</dbReference>
<dbReference type="Gene3D" id="3.30.450.40">
    <property type="match status" value="1"/>
</dbReference>
<sequence length="1131" mass="125963">MKISLVNRLYLGFTIVVLLVILGGFLSWRTYKTQVHEARWVQHTYKVLYQAEQVQHLIYDLEAARRGYRSTFDHKFLDPYEAGVPKVRPALNQLRSMVTDNPRQEKNITELETAINGMLRFWDDLDHFHFDKTFSQNTIITDKEVVLVNKVQDAIDAISNEERRLLTIREQENTHSIDRAIATLIINNSFILLVGFILMFVTWKEFKSRIAAQQQLNDKLQEEQRLNKETTEQNWLLSVTNDIKDSLQGISNVHDLTRNSLGTLTSVAGFEAGAFYHYDERTAKLRMYGSVSMPATAPQEFSSGEGLTGQAAAGKNIQVFRNLPQDYWQIIAASGALRPETLVLVPLRIDGELLGIIELAAFRPVSDLDLRFLELAAKDIAVALNATNAREKVLTLLQQVQEQKEILVSQQEELRQSNEELSRQSEILQASEEELRVQEEELRQVNAEMTVKNNALEAARKDLAEKATELEASSRYKSEFLANMSHELRTPLNSVLILAKMLEENKDHNLQPRQVEYATIIHKSGSDLLRLINDILDLSKIEAGKVELTPEDVTVAGIIDDLSDLFDVVAQEKKIRFDKTVMPDVPAVIHTDKLRLEQVIRNLLSNSFKFTPPGGHITMRWVMHPGNALHISVTDTGPGIPAEKQQLIFEAFSQADGATTRKYGGTGLGLSISRELMLLLQGEIRLENSSAAGSTFTIVIPAGTAQLPPSALHKPLPVAAEPAPAEPVIQQPAAPGDDRNTIRKGDKLILIIEDDIFFADILRDFARNKGFKTIVAHNGQDGLFYARKYLPAAIILDMNLPVIDGHSILKILRSSEELKHILVHVVSGADLPAATVGNINGYTQKPIETRDLEGVFSNISLQLQARLKQVLLVSSGPLATDPLIAAKSQERNLETQYDIVTSVAAAPAFLSGKKYDGIILDIGTDLQTGLTRLRELTEMPVAADTPVIVYIDQDISSAEEQQLKKYAAAIVRNSSFSADRLMDELELFLYKIEKKVVAATPPSPQHSLLEGKTVLLADDDMRNVFSISALLEEQGIRVLTAADGREALSVLDKNPGIHLVLMDIMMPEMDGFEAMKHIRADVRFVQLPVIALTAKAMAGDRQQCIDAGASDYITKPVDSSKLLSLLHVWLS</sequence>
<dbReference type="InterPro" id="IPR003594">
    <property type="entry name" value="HATPase_dom"/>
</dbReference>
<protein>
    <recommendedName>
        <fullName evidence="2">histidine kinase</fullName>
        <ecNumber evidence="2">2.7.13.3</ecNumber>
    </recommendedName>
</protein>
<dbReference type="AlphaFoldDB" id="A0A433WHC8"/>
<comment type="catalytic activity">
    <reaction evidence="1">
        <text>ATP + protein L-histidine = ADP + protein N-phospho-L-histidine.</text>
        <dbReference type="EC" id="2.7.13.3"/>
    </reaction>
</comment>